<dbReference type="Pfam" id="PF14765">
    <property type="entry name" value="PS-DH"/>
    <property type="match status" value="1"/>
</dbReference>
<dbReference type="InterPro" id="IPR036291">
    <property type="entry name" value="NAD(P)-bd_dom_sf"/>
</dbReference>
<evidence type="ECO:0000256" key="5">
    <source>
        <dbReference type="PROSITE-ProRule" id="PRU01363"/>
    </source>
</evidence>
<dbReference type="InterPro" id="IPR049900">
    <property type="entry name" value="PKS_mFAS_DH"/>
</dbReference>
<protein>
    <submittedName>
        <fullName evidence="8">SDR family NAD(P)-dependent oxidoreductase</fullName>
    </submittedName>
</protein>
<keyword evidence="9" id="KW-1185">Reference proteome</keyword>
<dbReference type="EMBL" id="VDGT01000043">
    <property type="protein sequence ID" value="TNM23250.1"/>
    <property type="molecule type" value="Genomic_DNA"/>
</dbReference>
<dbReference type="InterPro" id="IPR020807">
    <property type="entry name" value="PKS_DH"/>
</dbReference>
<dbReference type="Pfam" id="PF08659">
    <property type="entry name" value="KR"/>
    <property type="match status" value="1"/>
</dbReference>
<dbReference type="PANTHER" id="PTHR43775:SF51">
    <property type="entry name" value="INACTIVE PHENOLPHTHIOCEROL SYNTHESIS POLYKETIDE SYNTHASE TYPE I PKS1-RELATED"/>
    <property type="match status" value="1"/>
</dbReference>
<feature type="non-terminal residue" evidence="8">
    <location>
        <position position="1"/>
    </location>
</feature>
<evidence type="ECO:0000256" key="2">
    <source>
        <dbReference type="ARBA" id="ARBA00022553"/>
    </source>
</evidence>
<dbReference type="SMART" id="SM00829">
    <property type="entry name" value="PKS_ER"/>
    <property type="match status" value="1"/>
</dbReference>
<dbReference type="CDD" id="cd08956">
    <property type="entry name" value="KR_3_FAS_SDR_x"/>
    <property type="match status" value="1"/>
</dbReference>
<dbReference type="Pfam" id="PF08240">
    <property type="entry name" value="ADH_N"/>
    <property type="match status" value="1"/>
</dbReference>
<feature type="domain" description="PKS/mFAS DH" evidence="7">
    <location>
        <begin position="58"/>
        <end position="335"/>
    </location>
</feature>
<keyword evidence="3" id="KW-0808">Transferase</keyword>
<dbReference type="InterPro" id="IPR020806">
    <property type="entry name" value="PKS_PP-bd"/>
</dbReference>
<dbReference type="Pfam" id="PF22953">
    <property type="entry name" value="SpnB_Rossmann"/>
    <property type="match status" value="1"/>
</dbReference>
<dbReference type="InterPro" id="IPR009081">
    <property type="entry name" value="PP-bd_ACP"/>
</dbReference>
<feature type="domain" description="Carrier" evidence="6">
    <location>
        <begin position="1148"/>
        <end position="1223"/>
    </location>
</feature>
<organism evidence="8 9">
    <name type="scientific">Streptomyces sedi</name>
    <dbReference type="NCBI Taxonomy" id="555059"/>
    <lineage>
        <taxon>Bacteria</taxon>
        <taxon>Bacillati</taxon>
        <taxon>Actinomycetota</taxon>
        <taxon>Actinomycetes</taxon>
        <taxon>Kitasatosporales</taxon>
        <taxon>Streptomycetaceae</taxon>
        <taxon>Streptomyces</taxon>
    </lineage>
</organism>
<dbReference type="InterPro" id="IPR042104">
    <property type="entry name" value="PKS_dehydratase_sf"/>
</dbReference>
<dbReference type="Gene3D" id="3.40.50.720">
    <property type="entry name" value="NAD(P)-binding Rossmann-like Domain"/>
    <property type="match status" value="1"/>
</dbReference>
<feature type="active site" description="Proton donor; for dehydratase activity" evidence="5">
    <location>
        <position position="258"/>
    </location>
</feature>
<comment type="caution">
    <text evidence="8">The sequence shown here is derived from an EMBL/GenBank/DDBJ whole genome shotgun (WGS) entry which is preliminary data.</text>
</comment>
<accession>A0A5C4UI65</accession>
<gene>
    <name evidence="8" type="ORF">FH715_27910</name>
</gene>
<dbReference type="CDD" id="cd05195">
    <property type="entry name" value="enoyl_red"/>
    <property type="match status" value="1"/>
</dbReference>
<dbReference type="Gene3D" id="1.10.1200.10">
    <property type="entry name" value="ACP-like"/>
    <property type="match status" value="1"/>
</dbReference>
<dbReference type="FunFam" id="1.10.1200.10:FF:000007">
    <property type="entry name" value="Probable polyketide synthase pks17"/>
    <property type="match status" value="1"/>
</dbReference>
<dbReference type="SMART" id="SM01294">
    <property type="entry name" value="PKS_PP_betabranch"/>
    <property type="match status" value="1"/>
</dbReference>
<dbReference type="SUPFAM" id="SSF47336">
    <property type="entry name" value="ACP-like"/>
    <property type="match status" value="1"/>
</dbReference>
<dbReference type="Pfam" id="PF00550">
    <property type="entry name" value="PP-binding"/>
    <property type="match status" value="1"/>
</dbReference>
<dbReference type="PROSITE" id="PS52019">
    <property type="entry name" value="PKS_MFAS_DH"/>
    <property type="match status" value="1"/>
</dbReference>
<dbReference type="OrthoDB" id="9778690at2"/>
<keyword evidence="1" id="KW-0596">Phosphopantetheine</keyword>
<dbReference type="FunFam" id="3.90.180.10:FF:000032">
    <property type="entry name" value="Probable polyketide synthase pks1"/>
    <property type="match status" value="1"/>
</dbReference>
<dbReference type="Pfam" id="PF21089">
    <property type="entry name" value="PKS_DH_N"/>
    <property type="match status" value="1"/>
</dbReference>
<sequence length="1317" mass="137606">VARAFVHGVSVDWSALFAGSGARRVELPTYAFQHKRYWLAPSLRRGDPAGLGLDTTDHPLMGAALRFPDGSAVLTGWLSLRAQPWLADHAVAGMVLLPGTAFVELAVRAGDEVDCDRIEELTLEAPLMLPEKGGVAVQVRVGVEDEEGRRSITIHSRPDDDTGTPREWTRHASGLLTTTDTNPALDTELSAWPPTGAEPVELDGFYEDMAEAGYCYGPTFRGVESAWRRGDEVFAEVTLPESAREQAEQFGIHPALLDAATHPLGLADLFGDGPARLPFAWTGVSLAAAGATHIRVRLAARGNDTVTVTVADGAGRAVASAASLVMRPVAMDQLERMRGGEQGSLLHVEWPELPQSAVGAGPDRWTVVGADPHGLRAGLAAAGLTAAAAPDLTVAADDGPAPDLLLLPCLGDPEGPAAEHEARAVHTAVSQVLAFVQQWLADERFASSRLAVITRGAVAVRPGELVADLARAGIWGLLRSAQSEYPDRILLIDLDDDEASLRALPVAVHSGEPQSAIRAGALHAPRFARPSVATLAPPPSGPWRLDARPTGTLDGLQLLPAPKASAPLAPDQIRIAVRASGLNFRDVLIGLGLYPGEPVLGTEAAGVVVEVGTGVTGLAVGDRVMGLVPESFGPLAIADHRLVAHIPNGWTFEQAASVPVVFLTAWYGLVELAGLKAGETVLVHAAAGGVGMAAVQLAHHLGAQVFATSSPPKWPAVREQGVAADRIANSRTLDFEQHILQATDGAGVDVVLNSLAGEFLDASLRLLPRGGRFLELGKTDLRDPEKTAAEHPGVTYTPYDLMHAGPERIQRMLADVVALFEQGVLRPLPVTTWDVRQAGAAFRHLSQAQHIGKVVLTVPPALDPDGTVLVTGGTGALGALVARNLVTAHGARHLLLASRRGIEAPGAEALAAELTGLGATVSIAACDLGDRDAVAGLLATVPAEHALTGVVHTAGVVADGVVASLSPEQVDAVLRPKVDAALHLHELTRDQDLAAFVLFSSAAGVLGAPGQANYAAANAFLDALAAHRRARGLAGTSIAWGLWAQSGGMTGQLDEQDISRMSRSGLAALTAEQGLGLFDAALAGGEPLVVAARVDTPRLRGQADAGTLPTMLRGLVRGQPARRTAASAEDTSALRRRLAATGRSEQQRVLTDLVRTHIATILSHTTLNAIDDDRGFGDLGFDSLTAVELRNRLSAATGLRLPATLTFDYPTPAAVATYLRTQLAPADGDAESGNHDGLEASEAEIRRMIAAIPLAKLRQTGALDLLRQLAQADDEGVETVDDGSAAVDIDELDVADLIQMAHNDGNGHPGTGVHDDR</sequence>
<dbReference type="InterPro" id="IPR020843">
    <property type="entry name" value="ER"/>
</dbReference>
<dbReference type="InterPro" id="IPR036736">
    <property type="entry name" value="ACP-like_sf"/>
</dbReference>
<evidence type="ECO:0000256" key="1">
    <source>
        <dbReference type="ARBA" id="ARBA00022450"/>
    </source>
</evidence>
<dbReference type="GO" id="GO:0004312">
    <property type="term" value="F:fatty acid synthase activity"/>
    <property type="evidence" value="ECO:0007669"/>
    <property type="project" value="TreeGrafter"/>
</dbReference>
<dbReference type="InterPro" id="IPR057326">
    <property type="entry name" value="KR_dom"/>
</dbReference>
<dbReference type="Proteomes" id="UP000311713">
    <property type="component" value="Unassembled WGS sequence"/>
</dbReference>
<feature type="region of interest" description="C-terminal hotdog fold" evidence="5">
    <location>
        <begin position="197"/>
        <end position="335"/>
    </location>
</feature>
<dbReference type="InterPro" id="IPR050091">
    <property type="entry name" value="PKS_NRPS_Biosynth_Enz"/>
</dbReference>
<dbReference type="Gene3D" id="3.30.70.3290">
    <property type="match status" value="1"/>
</dbReference>
<dbReference type="Gene3D" id="3.40.50.11460">
    <property type="match status" value="1"/>
</dbReference>
<dbReference type="SMART" id="SM00823">
    <property type="entry name" value="PKS_PP"/>
    <property type="match status" value="1"/>
</dbReference>
<dbReference type="Pfam" id="PF13602">
    <property type="entry name" value="ADH_zinc_N_2"/>
    <property type="match status" value="1"/>
</dbReference>
<reference evidence="8 9" key="1">
    <citation type="submission" date="2019-06" db="EMBL/GenBank/DDBJ databases">
        <title>Draft genome of Streptomyces sedi sp. JCM16909.</title>
        <authorList>
            <person name="Klykleung N."/>
            <person name="Tanasupawat S."/>
            <person name="Kudo T."/>
            <person name="Yuki M."/>
            <person name="Ohkuma M."/>
        </authorList>
    </citation>
    <scope>NUCLEOTIDE SEQUENCE [LARGE SCALE GENOMIC DNA]</scope>
    <source>
        <strain evidence="8 9">JCM 16909</strain>
    </source>
</reference>
<dbReference type="InterPro" id="IPR006162">
    <property type="entry name" value="Ppantetheine_attach_site"/>
</dbReference>
<feature type="active site" description="Proton acceptor; for dehydratase activity" evidence="5">
    <location>
        <position position="89"/>
    </location>
</feature>
<dbReference type="InterPro" id="IPR013154">
    <property type="entry name" value="ADH-like_N"/>
</dbReference>
<dbReference type="SMART" id="SM00822">
    <property type="entry name" value="PKS_KR"/>
    <property type="match status" value="1"/>
</dbReference>
<dbReference type="PROSITE" id="PS00012">
    <property type="entry name" value="PHOSPHOPANTETHEINE"/>
    <property type="match status" value="1"/>
</dbReference>
<dbReference type="PANTHER" id="PTHR43775">
    <property type="entry name" value="FATTY ACID SYNTHASE"/>
    <property type="match status" value="1"/>
</dbReference>
<evidence type="ECO:0000256" key="3">
    <source>
        <dbReference type="ARBA" id="ARBA00022679"/>
    </source>
</evidence>
<dbReference type="PROSITE" id="PS50075">
    <property type="entry name" value="CARRIER"/>
    <property type="match status" value="1"/>
</dbReference>
<dbReference type="InterPro" id="IPR013968">
    <property type="entry name" value="PKS_KR"/>
</dbReference>
<dbReference type="InterPro" id="IPR011032">
    <property type="entry name" value="GroES-like_sf"/>
</dbReference>
<name>A0A5C4UI65_9ACTN</name>
<dbReference type="SUPFAM" id="SSF50129">
    <property type="entry name" value="GroES-like"/>
    <property type="match status" value="1"/>
</dbReference>
<dbReference type="Gene3D" id="3.90.180.10">
    <property type="entry name" value="Medium-chain alcohol dehydrogenases, catalytic domain"/>
    <property type="match status" value="1"/>
</dbReference>
<proteinExistence type="predicted"/>
<evidence type="ECO:0000259" key="7">
    <source>
        <dbReference type="PROSITE" id="PS52019"/>
    </source>
</evidence>
<evidence type="ECO:0000313" key="8">
    <source>
        <dbReference type="EMBL" id="TNM23250.1"/>
    </source>
</evidence>
<evidence type="ECO:0000256" key="4">
    <source>
        <dbReference type="ARBA" id="ARBA00023268"/>
    </source>
</evidence>
<dbReference type="FunFam" id="3.40.50.720:FF:000209">
    <property type="entry name" value="Polyketide synthase Pks12"/>
    <property type="match status" value="1"/>
</dbReference>
<dbReference type="InterPro" id="IPR055123">
    <property type="entry name" value="SpnB-like_Rossmann"/>
</dbReference>
<dbReference type="GO" id="GO:0031177">
    <property type="term" value="F:phosphopantetheine binding"/>
    <property type="evidence" value="ECO:0007669"/>
    <property type="project" value="InterPro"/>
</dbReference>
<dbReference type="GO" id="GO:0006633">
    <property type="term" value="P:fatty acid biosynthetic process"/>
    <property type="evidence" value="ECO:0007669"/>
    <property type="project" value="TreeGrafter"/>
</dbReference>
<keyword evidence="2" id="KW-0597">Phosphoprotein</keyword>
<dbReference type="SUPFAM" id="SSF51735">
    <property type="entry name" value="NAD(P)-binding Rossmann-fold domains"/>
    <property type="match status" value="3"/>
</dbReference>
<dbReference type="GO" id="GO:0016491">
    <property type="term" value="F:oxidoreductase activity"/>
    <property type="evidence" value="ECO:0007669"/>
    <property type="project" value="InterPro"/>
</dbReference>
<dbReference type="InterPro" id="IPR049551">
    <property type="entry name" value="PKS_DH_C"/>
</dbReference>
<dbReference type="Gene3D" id="3.10.129.110">
    <property type="entry name" value="Polyketide synthase dehydratase"/>
    <property type="match status" value="1"/>
</dbReference>
<dbReference type="GO" id="GO:0017000">
    <property type="term" value="P:antibiotic biosynthetic process"/>
    <property type="evidence" value="ECO:0007669"/>
    <property type="project" value="UniProtKB-ARBA"/>
</dbReference>
<keyword evidence="4" id="KW-0511">Multifunctional enzyme</keyword>
<dbReference type="InterPro" id="IPR049552">
    <property type="entry name" value="PKS_DH_N"/>
</dbReference>
<evidence type="ECO:0000313" key="9">
    <source>
        <dbReference type="Proteomes" id="UP000311713"/>
    </source>
</evidence>
<feature type="region of interest" description="N-terminal hotdog fold" evidence="5">
    <location>
        <begin position="58"/>
        <end position="183"/>
    </location>
</feature>
<dbReference type="SMART" id="SM00826">
    <property type="entry name" value="PKS_DH"/>
    <property type="match status" value="1"/>
</dbReference>
<evidence type="ECO:0000259" key="6">
    <source>
        <dbReference type="PROSITE" id="PS50075"/>
    </source>
</evidence>